<dbReference type="OrthoDB" id="6775714at2"/>
<feature type="domain" description="Phage tail lysozyme" evidence="2">
    <location>
        <begin position="323"/>
        <end position="449"/>
    </location>
</feature>
<dbReference type="Gene3D" id="1.10.530.10">
    <property type="match status" value="1"/>
</dbReference>
<evidence type="ECO:0000256" key="1">
    <source>
        <dbReference type="SAM" id="MobiDB-lite"/>
    </source>
</evidence>
<dbReference type="RefSeq" id="WP_005880787.1">
    <property type="nucleotide sequence ID" value="NZ_CP019430.1"/>
</dbReference>
<evidence type="ECO:0000259" key="2">
    <source>
        <dbReference type="Pfam" id="PF18013"/>
    </source>
</evidence>
<dbReference type="Pfam" id="PF18013">
    <property type="entry name" value="Phage_lysozyme2"/>
    <property type="match status" value="1"/>
</dbReference>
<dbReference type="GeneID" id="77135033"/>
<dbReference type="HOGENOM" id="CLU_556476_0_0_4"/>
<evidence type="ECO:0000313" key="4">
    <source>
        <dbReference type="Proteomes" id="UP000005089"/>
    </source>
</evidence>
<gene>
    <name evidence="3" type="ORF">OFBG_01000</name>
</gene>
<feature type="region of interest" description="Disordered" evidence="1">
    <location>
        <begin position="255"/>
        <end position="321"/>
    </location>
</feature>
<sequence>MANKIVTDYIALLKYQIDEAGKKRFDNAVSDSKRRVDALAVSLKTVGEAMKNMGSQTAFGMNALSGHRLVSKTGSSNGAAAALLSPGLGIPDITPGQSGQKIREGQAELNNLKAVGNDVLTELKDTLTGDLAPLLKMANDGVLELKDAFTNLSPEAQEAAKQIGAVGLGVMQLMKVLSSAKKAADALKGLFGVGKTAGSALATVASSSWAPLAGLAAGSFMADVAMTRKRADSVMEANTGGDYIGLLFNGVDSKRSSSEASGSSESEPIRQVTNVGASRVAGSGNARSRVSGAQARSRGSRSRVSGTRAPSSSGVGKNGMSKNDVMRFFMSQNWTKEQAAGITANLWHESRFDPASVGDSGKAYGLAQWHPDRQKIFKKLFGKDIRRSSVNEQLEFVQYELTHNEKNAGRRLKNARTARDAGSIVSRFYERPKEVMKEAGSRGDTASEFNQTINITVNGATSPQETADAINQNLQGLDFGTRNMKSPVAP</sequence>
<protein>
    <recommendedName>
        <fullName evidence="2">Phage tail lysozyme domain-containing protein</fullName>
    </recommendedName>
</protein>
<reference evidence="3 4" key="1">
    <citation type="submission" date="2009-02" db="EMBL/GenBank/DDBJ databases">
        <title>The Genome Sequence of Oxalobacter formigenes OXCC13.</title>
        <authorList>
            <consortium name="The Broad Institute Genome Sequencing Platform"/>
            <person name="Ward D."/>
            <person name="Young S.K."/>
            <person name="Kodira C.D."/>
            <person name="Zeng Q."/>
            <person name="Koehrsen M."/>
            <person name="Alvarado L."/>
            <person name="Berlin A."/>
            <person name="Borenstein D."/>
            <person name="Chen Z."/>
            <person name="Engels R."/>
            <person name="Freedman E."/>
            <person name="Gellesch M."/>
            <person name="Goldberg J."/>
            <person name="Griggs A."/>
            <person name="Gujja S."/>
            <person name="Heiman D."/>
            <person name="Hepburn T."/>
            <person name="Howarth C."/>
            <person name="Jen D."/>
            <person name="Larson L."/>
            <person name="Lewis B."/>
            <person name="Mehta T."/>
            <person name="Park D."/>
            <person name="Pearson M."/>
            <person name="Roberts A."/>
            <person name="Saif S."/>
            <person name="Shea T."/>
            <person name="Shenoy N."/>
            <person name="Sisk P."/>
            <person name="Stolte C."/>
            <person name="Sykes S."/>
            <person name="Walk T."/>
            <person name="White J."/>
            <person name="Yandava C."/>
            <person name="Allison M.J."/>
            <person name="Lander E."/>
            <person name="Nusbaum C."/>
            <person name="Galagan J."/>
            <person name="Birren B."/>
        </authorList>
    </citation>
    <scope>NUCLEOTIDE SEQUENCE [LARGE SCALE GENOMIC DNA]</scope>
    <source>
        <strain evidence="3 4">OXCC13</strain>
    </source>
</reference>
<organism evidence="3 4">
    <name type="scientific">Oxalobacter formigenes OXCC13</name>
    <dbReference type="NCBI Taxonomy" id="556269"/>
    <lineage>
        <taxon>Bacteria</taxon>
        <taxon>Pseudomonadati</taxon>
        <taxon>Pseudomonadota</taxon>
        <taxon>Betaproteobacteria</taxon>
        <taxon>Burkholderiales</taxon>
        <taxon>Oxalobacteraceae</taxon>
        <taxon>Oxalobacter</taxon>
    </lineage>
</organism>
<accession>C3X9U6</accession>
<dbReference type="InterPro" id="IPR041219">
    <property type="entry name" value="Phage_lysozyme2"/>
</dbReference>
<dbReference type="EMBL" id="GG658170">
    <property type="protein sequence ID" value="EEO29972.1"/>
    <property type="molecule type" value="Genomic_DNA"/>
</dbReference>
<dbReference type="STRING" id="847.BRW83_1146"/>
<feature type="compositionally biased region" description="Low complexity" evidence="1">
    <location>
        <begin position="286"/>
        <end position="306"/>
    </location>
</feature>
<evidence type="ECO:0000313" key="3">
    <source>
        <dbReference type="EMBL" id="EEO29972.1"/>
    </source>
</evidence>
<dbReference type="Proteomes" id="UP000005089">
    <property type="component" value="Unassembled WGS sequence"/>
</dbReference>
<proteinExistence type="predicted"/>
<name>C3X9U6_OXAFO</name>
<dbReference type="AlphaFoldDB" id="C3X9U6"/>
<dbReference type="eggNOG" id="COG5283">
    <property type="taxonomic scope" value="Bacteria"/>
</dbReference>
<keyword evidence="4" id="KW-1185">Reference proteome</keyword>